<feature type="transmembrane region" description="Helical" evidence="7">
    <location>
        <begin position="131"/>
        <end position="149"/>
    </location>
</feature>
<dbReference type="InterPro" id="IPR036890">
    <property type="entry name" value="HATPase_C_sf"/>
</dbReference>
<gene>
    <name evidence="11" type="ORF">CBP51_03920</name>
</gene>
<keyword evidence="3" id="KW-0418">Kinase</keyword>
<dbReference type="Gene3D" id="3.30.450.20">
    <property type="entry name" value="PAS domain"/>
    <property type="match status" value="1"/>
</dbReference>
<dbReference type="CDD" id="cd00130">
    <property type="entry name" value="PAS"/>
    <property type="match status" value="1"/>
</dbReference>
<keyword evidence="12" id="KW-1185">Reference proteome</keyword>
<evidence type="ECO:0000259" key="10">
    <source>
        <dbReference type="PROSITE" id="PS50113"/>
    </source>
</evidence>
<keyword evidence="4" id="KW-0067">ATP-binding</keyword>
<evidence type="ECO:0000256" key="2">
    <source>
        <dbReference type="ARBA" id="ARBA00022741"/>
    </source>
</evidence>
<proteinExistence type="predicted"/>
<dbReference type="GO" id="GO:0006355">
    <property type="term" value="P:regulation of DNA-templated transcription"/>
    <property type="evidence" value="ECO:0007669"/>
    <property type="project" value="InterPro"/>
</dbReference>
<dbReference type="GO" id="GO:0005524">
    <property type="term" value="F:ATP binding"/>
    <property type="evidence" value="ECO:0007669"/>
    <property type="project" value="UniProtKB-KW"/>
</dbReference>
<evidence type="ECO:0000313" key="11">
    <source>
        <dbReference type="EMBL" id="OZY86187.1"/>
    </source>
</evidence>
<keyword evidence="7" id="KW-1133">Transmembrane helix</keyword>
<evidence type="ECO:0000256" key="7">
    <source>
        <dbReference type="SAM" id="Phobius"/>
    </source>
</evidence>
<comment type="caution">
    <text evidence="11">The sequence shown here is derived from an EMBL/GenBank/DDBJ whole genome shotgun (WGS) entry which is preliminary data.</text>
</comment>
<dbReference type="InterPro" id="IPR000014">
    <property type="entry name" value="PAS"/>
</dbReference>
<dbReference type="SUPFAM" id="SSF55874">
    <property type="entry name" value="ATPase domain of HSP90 chaperone/DNA topoisomerase II/histidine kinase"/>
    <property type="match status" value="1"/>
</dbReference>
<dbReference type="Gene3D" id="3.30.565.10">
    <property type="entry name" value="Histidine kinase-like ATPase, C-terminal domain"/>
    <property type="match status" value="1"/>
</dbReference>
<evidence type="ECO:0000256" key="3">
    <source>
        <dbReference type="ARBA" id="ARBA00022777"/>
    </source>
</evidence>
<dbReference type="InterPro" id="IPR005467">
    <property type="entry name" value="His_kinase_dom"/>
</dbReference>
<sequence>MHGDSLPPDHPAAPDAATSSAMQLFSQQHLEPEQVHQLYKGFPLSLLASLVIATMLSASQWKVIAHADIIRWNLLLSSVLLLRIVLWLCWKNLHQLYSARFWLNSFRLGAWLTGIAWGTAALLLFAAEETIYQALLAFTLAGVATGSITSLTVDKYSSIGFVIFTVSPLSIVMLLQDGPTAIAMSGMSFIFIFFVLASAKRTRSTMVDQLTKQFDLLHLSETLNKKQRLEHIINNAQSIYISENNIQSALDNLLRDTLALCDSKLGFIGQTDKDEQGQPFMRALVFASNKPNDLQLTLFREKNLPPQGEYRNLSTIFGSIMLSGKPVITSHLGRDLRAATLPLGHPAIESFIGIPIFNGKEQVAILGLANAPTGYSNDTITYLEPILKSIAQFVQTLNHERQHEHDQAALEASNQQNQTILNDIADGIVIINKDGIIESFNHAAETIFGYRAPQVIGKNVNILMPEPYKAMHDGYLKTHLRTGKKNIIGIGREVRGLRRNGNEFPMDLMVSRVYQRGEPVFIGIIRDITEKKRIEDLRTQFISAATKEIIGPLNLISEAISLLHKRATETLPEHLVNLTEIAQTNSNQLQKLMSDLIEVQNLSRGDVPFELRNQAALPLLKDAVAQQKTFCAIYQNSVLINEDAGNFPIRIDAHRFKQALGHLLQYLLKTSGRNGVVQLKLYEERGQVKMSMRCNNHKLSEQARHSLRQQLSQNTAITRTNYYDGSELGLAIAKEIIEKMLGSIELADSADSLDIVLVFPQAPHNS</sequence>
<evidence type="ECO:0000256" key="6">
    <source>
        <dbReference type="ARBA" id="ARBA00070616"/>
    </source>
</evidence>
<evidence type="ECO:0000256" key="4">
    <source>
        <dbReference type="ARBA" id="ARBA00022840"/>
    </source>
</evidence>
<dbReference type="InterPro" id="IPR029016">
    <property type="entry name" value="GAF-like_dom_sf"/>
</dbReference>
<dbReference type="PROSITE" id="PS50112">
    <property type="entry name" value="PAS"/>
    <property type="match status" value="1"/>
</dbReference>
<protein>
    <recommendedName>
        <fullName evidence="6">Sensor protein FixL</fullName>
    </recommendedName>
</protein>
<dbReference type="AlphaFoldDB" id="A0A266Q8G6"/>
<feature type="transmembrane region" description="Helical" evidence="7">
    <location>
        <begin position="181"/>
        <end position="199"/>
    </location>
</feature>
<evidence type="ECO:0000256" key="1">
    <source>
        <dbReference type="ARBA" id="ARBA00022679"/>
    </source>
</evidence>
<evidence type="ECO:0000313" key="12">
    <source>
        <dbReference type="Proteomes" id="UP000216101"/>
    </source>
</evidence>
<dbReference type="Pfam" id="PF13185">
    <property type="entry name" value="GAF_2"/>
    <property type="match status" value="1"/>
</dbReference>
<dbReference type="InterPro" id="IPR000700">
    <property type="entry name" value="PAS-assoc_C"/>
</dbReference>
<dbReference type="Gene3D" id="1.10.287.130">
    <property type="match status" value="1"/>
</dbReference>
<dbReference type="Gene3D" id="3.30.450.40">
    <property type="match status" value="1"/>
</dbReference>
<dbReference type="PANTHER" id="PTHR31600:SF2">
    <property type="entry name" value="GAMETE ENRICHED GENE 10 PROTEIN-RELATED"/>
    <property type="match status" value="1"/>
</dbReference>
<dbReference type="SUPFAM" id="SSF55781">
    <property type="entry name" value="GAF domain-like"/>
    <property type="match status" value="1"/>
</dbReference>
<feature type="domain" description="Histidine kinase" evidence="8">
    <location>
        <begin position="544"/>
        <end position="763"/>
    </location>
</feature>
<feature type="transmembrane region" description="Helical" evidence="7">
    <location>
        <begin position="156"/>
        <end position="175"/>
    </location>
</feature>
<dbReference type="EMBL" id="NHNI01000001">
    <property type="protein sequence ID" value="OZY86187.1"/>
    <property type="molecule type" value="Genomic_DNA"/>
</dbReference>
<dbReference type="PANTHER" id="PTHR31600">
    <property type="entry name" value="TINY MACROCYSTS PROTEIN B-RELATED"/>
    <property type="match status" value="1"/>
</dbReference>
<feature type="transmembrane region" description="Helical" evidence="7">
    <location>
        <begin position="101"/>
        <end position="125"/>
    </location>
</feature>
<dbReference type="Proteomes" id="UP000216101">
    <property type="component" value="Unassembled WGS sequence"/>
</dbReference>
<keyword evidence="7" id="KW-0472">Membrane</keyword>
<feature type="domain" description="PAC" evidence="10">
    <location>
        <begin position="490"/>
        <end position="540"/>
    </location>
</feature>
<feature type="transmembrane region" description="Helical" evidence="7">
    <location>
        <begin position="44"/>
        <end position="63"/>
    </location>
</feature>
<dbReference type="PROSITE" id="PS50113">
    <property type="entry name" value="PAC"/>
    <property type="match status" value="1"/>
</dbReference>
<feature type="domain" description="PAS" evidence="9">
    <location>
        <begin position="413"/>
        <end position="483"/>
    </location>
</feature>
<dbReference type="InterPro" id="IPR003594">
    <property type="entry name" value="HATPase_dom"/>
</dbReference>
<dbReference type="SUPFAM" id="SSF55785">
    <property type="entry name" value="PYP-like sensor domain (PAS domain)"/>
    <property type="match status" value="1"/>
</dbReference>
<name>A0A266Q8G6_9GAMM</name>
<evidence type="ECO:0000259" key="9">
    <source>
        <dbReference type="PROSITE" id="PS50112"/>
    </source>
</evidence>
<feature type="transmembrane region" description="Helical" evidence="7">
    <location>
        <begin position="69"/>
        <end position="89"/>
    </location>
</feature>
<dbReference type="InterPro" id="IPR052994">
    <property type="entry name" value="Tiny_macrocysts_regulators"/>
</dbReference>
<keyword evidence="7" id="KW-0812">Transmembrane</keyword>
<evidence type="ECO:0000259" key="8">
    <source>
        <dbReference type="PROSITE" id="PS50109"/>
    </source>
</evidence>
<dbReference type="RefSeq" id="WP_094983920.1">
    <property type="nucleotide sequence ID" value="NZ_NHNI01000001.1"/>
</dbReference>
<evidence type="ECO:0000256" key="5">
    <source>
        <dbReference type="ARBA" id="ARBA00059827"/>
    </source>
</evidence>
<dbReference type="PROSITE" id="PS50109">
    <property type="entry name" value="HIS_KIN"/>
    <property type="match status" value="1"/>
</dbReference>
<dbReference type="SMART" id="SM00091">
    <property type="entry name" value="PAS"/>
    <property type="match status" value="1"/>
</dbReference>
<comment type="function">
    <text evidence="5">Putative oxygen sensor; modulates the activity of FixJ, a transcriptional activator of nitrogen fixation fixK gene. FixL probably acts as a kinase that phosphorylates FixJ.</text>
</comment>
<dbReference type="SUPFAM" id="SSF47384">
    <property type="entry name" value="Homodimeric domain of signal transducing histidine kinase"/>
    <property type="match status" value="1"/>
</dbReference>
<reference evidence="12" key="1">
    <citation type="submission" date="2017-05" db="EMBL/GenBank/DDBJ databases">
        <authorList>
            <person name="Barney B.M."/>
        </authorList>
    </citation>
    <scope>NUCLEOTIDE SEQUENCE [LARGE SCALE GENOMIC DNA]</scope>
    <source>
        <strain evidence="12">PSBB022</strain>
    </source>
</reference>
<dbReference type="Pfam" id="PF00989">
    <property type="entry name" value="PAS"/>
    <property type="match status" value="1"/>
</dbReference>
<organism evidence="11 12">
    <name type="scientific">Cellvibrio mixtus</name>
    <dbReference type="NCBI Taxonomy" id="39650"/>
    <lineage>
        <taxon>Bacteria</taxon>
        <taxon>Pseudomonadati</taxon>
        <taxon>Pseudomonadota</taxon>
        <taxon>Gammaproteobacteria</taxon>
        <taxon>Cellvibrionales</taxon>
        <taxon>Cellvibrionaceae</taxon>
        <taxon>Cellvibrio</taxon>
    </lineage>
</organism>
<dbReference type="InterPro" id="IPR036097">
    <property type="entry name" value="HisK_dim/P_sf"/>
</dbReference>
<dbReference type="InterPro" id="IPR003018">
    <property type="entry name" value="GAF"/>
</dbReference>
<keyword evidence="2" id="KW-0547">Nucleotide-binding</keyword>
<dbReference type="InterPro" id="IPR035965">
    <property type="entry name" value="PAS-like_dom_sf"/>
</dbReference>
<keyword evidence="1" id="KW-0808">Transferase</keyword>
<dbReference type="Pfam" id="PF02518">
    <property type="entry name" value="HATPase_c"/>
    <property type="match status" value="1"/>
</dbReference>
<dbReference type="FunFam" id="3.30.450.20:FF:000060">
    <property type="entry name" value="Sensor protein FixL"/>
    <property type="match status" value="1"/>
</dbReference>
<dbReference type="InterPro" id="IPR013767">
    <property type="entry name" value="PAS_fold"/>
</dbReference>
<dbReference type="NCBIfam" id="TIGR00229">
    <property type="entry name" value="sensory_box"/>
    <property type="match status" value="1"/>
</dbReference>
<accession>A0A266Q8G6</accession>
<dbReference type="GO" id="GO:0000155">
    <property type="term" value="F:phosphorelay sensor kinase activity"/>
    <property type="evidence" value="ECO:0007669"/>
    <property type="project" value="InterPro"/>
</dbReference>